<keyword evidence="1" id="KW-0812">Transmembrane</keyword>
<evidence type="ECO:0000256" key="1">
    <source>
        <dbReference type="SAM" id="Phobius"/>
    </source>
</evidence>
<dbReference type="Pfam" id="PF00287">
    <property type="entry name" value="Na_K-ATPase"/>
    <property type="match status" value="2"/>
</dbReference>
<proteinExistence type="predicted"/>
<gene>
    <name evidence="2" type="ORF">G9C98_002976</name>
</gene>
<evidence type="ECO:0008006" key="4">
    <source>
        <dbReference type="Google" id="ProtNLM"/>
    </source>
</evidence>
<dbReference type="GO" id="GO:0006883">
    <property type="term" value="P:intracellular sodium ion homeostasis"/>
    <property type="evidence" value="ECO:0007669"/>
    <property type="project" value="TreeGrafter"/>
</dbReference>
<protein>
    <recommendedName>
        <fullName evidence="4">Sodium/potassium-transporting ATPase subunit beta-2</fullName>
    </recommendedName>
</protein>
<dbReference type="OrthoDB" id="5912413at2759"/>
<accession>A0A8J5UTM7</accession>
<comment type="caution">
    <text evidence="2">The sequence shown here is derived from an EMBL/GenBank/DDBJ whole genome shotgun (WGS) entry which is preliminary data.</text>
</comment>
<dbReference type="PANTHER" id="PTHR11523:SF28">
    <property type="entry name" value="NA_K-ATPASE BETA SUBUNIT ISOFORM 4-RELATED"/>
    <property type="match status" value="1"/>
</dbReference>
<dbReference type="GO" id="GO:0005890">
    <property type="term" value="C:sodium:potassium-exchanging ATPase complex"/>
    <property type="evidence" value="ECO:0007669"/>
    <property type="project" value="InterPro"/>
</dbReference>
<dbReference type="AlphaFoldDB" id="A0A8J5UTM7"/>
<dbReference type="PANTHER" id="PTHR11523">
    <property type="entry name" value="SODIUM/POTASSIUM-DEPENDENT ATPASE BETA SUBUNIT"/>
    <property type="match status" value="1"/>
</dbReference>
<reference evidence="2" key="1">
    <citation type="submission" date="2020-03" db="EMBL/GenBank/DDBJ databases">
        <authorList>
            <person name="Chebbi M.A."/>
            <person name="Drezen J.M."/>
        </authorList>
    </citation>
    <scope>NUCLEOTIDE SEQUENCE</scope>
    <source>
        <tissue evidence="2">Whole body</tissue>
    </source>
</reference>
<dbReference type="GO" id="GO:0036376">
    <property type="term" value="P:sodium ion export across plasma membrane"/>
    <property type="evidence" value="ECO:0007669"/>
    <property type="project" value="TreeGrafter"/>
</dbReference>
<keyword evidence="1" id="KW-0472">Membrane</keyword>
<dbReference type="GO" id="GO:1990573">
    <property type="term" value="P:potassium ion import across plasma membrane"/>
    <property type="evidence" value="ECO:0007669"/>
    <property type="project" value="TreeGrafter"/>
</dbReference>
<name>A0A8J5UTM7_9HYME</name>
<sequence>MHDEAYYERRVPIRDLGPWKNFLRFLWDRERHTVFDRTLKQWGQLGLFYSCFYGLLFTLFGLHMRIGFKNIPKDRPYMEHPSPGKSITGSRILFHQPLNRDSHSGHPGLGFVPNIHAYDSLAPVIWINKNNPQSRPQRYIDTINNFFNDYRNSYVYNYKCDSKKKPCFFDINSLGKCSTSPYGYSEPYQPCVYIKFNKRFGWTPIYYNTTSELPEYMPLKLKSVIKSTPQAHIWISCSGVTNFDNQHMGNIDYLPLGGFSVKYFPFTGHPNYLSPTVALLFNNITGVTGLFYLLFFSGLIVLFSICMVGLMATIRKDKPTWTLDQSLIGSSPGLGFRPISDNPRQLALIFYKNNNETQIKTWTRRLDDYLEHYRNRTMLPNRQRCDYKFPKPKEGNVCAVDLDTDFGICSPSNQYGFNNSSPCVFIKLNKIFDWVPEYYQLSELPSDMPKDLVDHIKSYGNSSELNTVWVSCQGEEAEDREFLGPIKYFPEIRGFPGYYYPYKNIDGYLSPLVAVNFKRPTRNKIINVECRAWAKNIIFHQRQKIGMIHFELRIDD</sequence>
<reference evidence="2" key="2">
    <citation type="submission" date="2021-04" db="EMBL/GenBank/DDBJ databases">
        <title>Genome-wide patterns of bracovirus chromosomal integration into multiple host tissues during parasitism.</title>
        <authorList>
            <person name="Chebbi M.A.C."/>
        </authorList>
    </citation>
    <scope>NUCLEOTIDE SEQUENCE</scope>
    <source>
        <tissue evidence="2">Whole body</tissue>
    </source>
</reference>
<dbReference type="GO" id="GO:0001671">
    <property type="term" value="F:ATPase activator activity"/>
    <property type="evidence" value="ECO:0007669"/>
    <property type="project" value="TreeGrafter"/>
</dbReference>
<dbReference type="Proteomes" id="UP000729913">
    <property type="component" value="Unassembled WGS sequence"/>
</dbReference>
<dbReference type="GO" id="GO:0030007">
    <property type="term" value="P:intracellular potassium ion homeostasis"/>
    <property type="evidence" value="ECO:0007669"/>
    <property type="project" value="TreeGrafter"/>
</dbReference>
<organism evidence="2 3">
    <name type="scientific">Cotesia typhae</name>
    <dbReference type="NCBI Taxonomy" id="2053667"/>
    <lineage>
        <taxon>Eukaryota</taxon>
        <taxon>Metazoa</taxon>
        <taxon>Ecdysozoa</taxon>
        <taxon>Arthropoda</taxon>
        <taxon>Hexapoda</taxon>
        <taxon>Insecta</taxon>
        <taxon>Pterygota</taxon>
        <taxon>Neoptera</taxon>
        <taxon>Endopterygota</taxon>
        <taxon>Hymenoptera</taxon>
        <taxon>Apocrita</taxon>
        <taxon>Ichneumonoidea</taxon>
        <taxon>Braconidae</taxon>
        <taxon>Microgastrinae</taxon>
        <taxon>Cotesia</taxon>
    </lineage>
</organism>
<dbReference type="InterPro" id="IPR000402">
    <property type="entry name" value="Na/K_ATPase_sub_beta"/>
</dbReference>
<feature type="transmembrane region" description="Helical" evidence="1">
    <location>
        <begin position="290"/>
        <end position="312"/>
    </location>
</feature>
<keyword evidence="3" id="KW-1185">Reference proteome</keyword>
<dbReference type="EMBL" id="JAAOIC020000052">
    <property type="protein sequence ID" value="KAG8035850.1"/>
    <property type="molecule type" value="Genomic_DNA"/>
</dbReference>
<keyword evidence="1" id="KW-1133">Transmembrane helix</keyword>
<evidence type="ECO:0000313" key="2">
    <source>
        <dbReference type="EMBL" id="KAG8035850.1"/>
    </source>
</evidence>
<feature type="transmembrane region" description="Helical" evidence="1">
    <location>
        <begin position="47"/>
        <end position="68"/>
    </location>
</feature>
<evidence type="ECO:0000313" key="3">
    <source>
        <dbReference type="Proteomes" id="UP000729913"/>
    </source>
</evidence>